<comment type="caution">
    <text evidence="2">The sequence shown here is derived from an EMBL/GenBank/DDBJ whole genome shotgun (WGS) entry which is preliminary data.</text>
</comment>
<dbReference type="OMA" id="NATHWIE"/>
<evidence type="ECO:0000313" key="3">
    <source>
        <dbReference type="Proteomes" id="UP000038009"/>
    </source>
</evidence>
<dbReference type="EMBL" id="LJSK01000136">
    <property type="protein sequence ID" value="KPI86337.1"/>
    <property type="molecule type" value="Genomic_DNA"/>
</dbReference>
<name>A0A0N0P5S8_LEPSE</name>
<reference evidence="2 3" key="1">
    <citation type="journal article" date="2015" name="PLoS Pathog.">
        <title>Leptomonas seymouri: Adaptations to the Dixenous Life Cycle Analyzed by Genome Sequencing, Transcriptome Profiling and Co-infection with Leishmania donovani.</title>
        <authorList>
            <person name="Kraeva N."/>
            <person name="Butenko A."/>
            <person name="Hlavacova J."/>
            <person name="Kostygov A."/>
            <person name="Myskova J."/>
            <person name="Grybchuk D."/>
            <person name="Lestinova T."/>
            <person name="Votypka J."/>
            <person name="Volf P."/>
            <person name="Opperdoes F."/>
            <person name="Flegontov P."/>
            <person name="Lukes J."/>
            <person name="Yurchenko V."/>
        </authorList>
    </citation>
    <scope>NUCLEOTIDE SEQUENCE [LARGE SCALE GENOMIC DNA]</scope>
    <source>
        <strain evidence="2 3">ATCC 30220</strain>
    </source>
</reference>
<dbReference type="Proteomes" id="UP000038009">
    <property type="component" value="Unassembled WGS sequence"/>
</dbReference>
<organism evidence="2 3">
    <name type="scientific">Leptomonas seymouri</name>
    <dbReference type="NCBI Taxonomy" id="5684"/>
    <lineage>
        <taxon>Eukaryota</taxon>
        <taxon>Discoba</taxon>
        <taxon>Euglenozoa</taxon>
        <taxon>Kinetoplastea</taxon>
        <taxon>Metakinetoplastina</taxon>
        <taxon>Trypanosomatida</taxon>
        <taxon>Trypanosomatidae</taxon>
        <taxon>Leishmaniinae</taxon>
        <taxon>Leptomonas</taxon>
    </lineage>
</organism>
<protein>
    <submittedName>
        <fullName evidence="2">Uncharacterized protein</fullName>
    </submittedName>
</protein>
<dbReference type="VEuPathDB" id="TriTrypDB:Lsey_0136_0100"/>
<gene>
    <name evidence="2" type="ORF">ABL78_4603</name>
</gene>
<dbReference type="AlphaFoldDB" id="A0A0N0P5S8"/>
<accession>A0A0N0P5S8</accession>
<feature type="region of interest" description="Disordered" evidence="1">
    <location>
        <begin position="197"/>
        <end position="230"/>
    </location>
</feature>
<keyword evidence="3" id="KW-1185">Reference proteome</keyword>
<sequence>MPRLPFWGFGAATTAGAWYTGYHYVYEPRQAVRLSEEERMAHFKQQYQDAIHVYARLRAQIEEQLSSGASSSNAVWFTNADRILFFCDVQLTRSVLWALPRHLTTEQDLHRMLSELSSWEKRHCTELHFRDKPLLVTQMLRSVACFALYVLLFRVAAPLLDLWVDLAGWQAQLRHRTACFITSALEIDVVMTSAEKPRLEKGSANEDTHRKSDGRAGHMHESTPSGQGCTPTRFINFSPVHWIEEVGFWACSNNPLLAQHLHKKTTPGEKNNSSDLALHLLRVSSKNPSLAITTNTYAQHWRQVAAEKQAEEIGGAATPPMHLQRSASASTFSLANVAAEEVSFGYPAFPSVEPSPEEVNKGGRDDTPHVREYIPVGVSGLPHLLYVDAAHAVADVRPRRTREEVYARHQQAQFVRAVTADVSSAAEKSEEHTQTVATAAAPALTELHRWRACGGIPWWRRAWWGGVYGGSRQSVAGSSYTLRYHLGAPCSAADYVTEAIEASRAAESLSQFRL</sequence>
<evidence type="ECO:0000313" key="2">
    <source>
        <dbReference type="EMBL" id="KPI86337.1"/>
    </source>
</evidence>
<feature type="compositionally biased region" description="Basic and acidic residues" evidence="1">
    <location>
        <begin position="197"/>
        <end position="221"/>
    </location>
</feature>
<evidence type="ECO:0000256" key="1">
    <source>
        <dbReference type="SAM" id="MobiDB-lite"/>
    </source>
</evidence>
<dbReference type="OrthoDB" id="272771at2759"/>
<proteinExistence type="predicted"/>